<evidence type="ECO:0008006" key="4">
    <source>
        <dbReference type="Google" id="ProtNLM"/>
    </source>
</evidence>
<dbReference type="EMBL" id="ML991777">
    <property type="protein sequence ID" value="KAF2238063.1"/>
    <property type="molecule type" value="Genomic_DNA"/>
</dbReference>
<dbReference type="CDD" id="cd14939">
    <property type="entry name" value="7tmD_STE2"/>
    <property type="match status" value="1"/>
</dbReference>
<dbReference type="AlphaFoldDB" id="A0A6A6HKL5"/>
<feature type="transmembrane region" description="Helical" evidence="1">
    <location>
        <begin position="238"/>
        <end position="259"/>
    </location>
</feature>
<dbReference type="InterPro" id="IPR000366">
    <property type="entry name" value="GPCR_STE2"/>
</dbReference>
<feature type="transmembrane region" description="Helical" evidence="1">
    <location>
        <begin position="120"/>
        <end position="140"/>
    </location>
</feature>
<accession>A0A6A6HKL5</accession>
<feature type="transmembrane region" description="Helical" evidence="1">
    <location>
        <begin position="152"/>
        <end position="175"/>
    </location>
</feature>
<keyword evidence="1" id="KW-0472">Membrane</keyword>
<dbReference type="InterPro" id="IPR027458">
    <property type="entry name" value="STE2_TM1-TM2_sf"/>
</dbReference>
<dbReference type="Proteomes" id="UP000800092">
    <property type="component" value="Unassembled WGS sequence"/>
</dbReference>
<keyword evidence="1" id="KW-1133">Transmembrane helix</keyword>
<organism evidence="2 3">
    <name type="scientific">Viridothelium virens</name>
    <name type="common">Speckled blister lichen</name>
    <name type="synonym">Trypethelium virens</name>
    <dbReference type="NCBI Taxonomy" id="1048519"/>
    <lineage>
        <taxon>Eukaryota</taxon>
        <taxon>Fungi</taxon>
        <taxon>Dikarya</taxon>
        <taxon>Ascomycota</taxon>
        <taxon>Pezizomycotina</taxon>
        <taxon>Dothideomycetes</taxon>
        <taxon>Dothideomycetes incertae sedis</taxon>
        <taxon>Trypetheliales</taxon>
        <taxon>Trypetheliaceae</taxon>
        <taxon>Viridothelium</taxon>
    </lineage>
</organism>
<gene>
    <name evidence="2" type="ORF">EV356DRAFT_573657</name>
</gene>
<evidence type="ECO:0000256" key="1">
    <source>
        <dbReference type="SAM" id="Phobius"/>
    </source>
</evidence>
<keyword evidence="3" id="KW-1185">Reference proteome</keyword>
<dbReference type="PANTHER" id="PTHR28009">
    <property type="entry name" value="PHEROMONE ALPHA FACTOR RECEPTOR"/>
    <property type="match status" value="1"/>
</dbReference>
<feature type="transmembrane region" description="Helical" evidence="1">
    <location>
        <begin position="75"/>
        <end position="100"/>
    </location>
</feature>
<dbReference type="Pfam" id="PF02116">
    <property type="entry name" value="STE2"/>
    <property type="match status" value="1"/>
</dbReference>
<feature type="transmembrane region" description="Helical" evidence="1">
    <location>
        <begin position="46"/>
        <end position="63"/>
    </location>
</feature>
<sequence>MATTQTDFDPFTQQITILLPDQTPMNITIDDIQEIVSYAAQVSINYGSQIGASLILLVIALLVSKIEKWRSINFILNTLALLLDFIRSVIISLYCTGPWWNWYSVLSGDFDNVPDSAYATSVAGTVLTFLLVLCLQASLINQVYVVCATARTLYKTCIMITTGIVALVVTGFQFANTILTAREALVQEVGPWDDRIASATTITLTIGICFFSLVFVLKLAYQIRERHRLGLKQFGPMQILVVMGCQTLIVPVIFCGIQYKINLIPQASSLVPTTVALFLPLSALWASVTVDENMRGNSDRKNHHYLPGSWGSGSTANTPLFRQNRLDSVKSMKTDKPASFDAPQARPDSCLTYGKDDFEKQMRNGHRFDTIELEG</sequence>
<evidence type="ECO:0000313" key="2">
    <source>
        <dbReference type="EMBL" id="KAF2238063.1"/>
    </source>
</evidence>
<dbReference type="PRINTS" id="PR00250">
    <property type="entry name" value="GPCRSTE2"/>
</dbReference>
<feature type="transmembrane region" description="Helical" evidence="1">
    <location>
        <begin position="271"/>
        <end position="290"/>
    </location>
</feature>
<name>A0A6A6HKL5_VIRVR</name>
<dbReference type="OrthoDB" id="3938734at2759"/>
<dbReference type="GO" id="GO:0038038">
    <property type="term" value="C:G protein-coupled receptor homodimeric complex"/>
    <property type="evidence" value="ECO:0007669"/>
    <property type="project" value="TreeGrafter"/>
</dbReference>
<protein>
    <recommendedName>
        <fullName evidence="4">Pheromone alpha factor receptor</fullName>
    </recommendedName>
</protein>
<dbReference type="PANTHER" id="PTHR28009:SF1">
    <property type="entry name" value="PHEROMONE ALPHA FACTOR RECEPTOR"/>
    <property type="match status" value="1"/>
</dbReference>
<reference evidence="2" key="1">
    <citation type="journal article" date="2020" name="Stud. Mycol.">
        <title>101 Dothideomycetes genomes: a test case for predicting lifestyles and emergence of pathogens.</title>
        <authorList>
            <person name="Haridas S."/>
            <person name="Albert R."/>
            <person name="Binder M."/>
            <person name="Bloem J."/>
            <person name="Labutti K."/>
            <person name="Salamov A."/>
            <person name="Andreopoulos B."/>
            <person name="Baker S."/>
            <person name="Barry K."/>
            <person name="Bills G."/>
            <person name="Bluhm B."/>
            <person name="Cannon C."/>
            <person name="Castanera R."/>
            <person name="Culley D."/>
            <person name="Daum C."/>
            <person name="Ezra D."/>
            <person name="Gonzalez J."/>
            <person name="Henrissat B."/>
            <person name="Kuo A."/>
            <person name="Liang C."/>
            <person name="Lipzen A."/>
            <person name="Lutzoni F."/>
            <person name="Magnuson J."/>
            <person name="Mondo S."/>
            <person name="Nolan M."/>
            <person name="Ohm R."/>
            <person name="Pangilinan J."/>
            <person name="Park H.-J."/>
            <person name="Ramirez L."/>
            <person name="Alfaro M."/>
            <person name="Sun H."/>
            <person name="Tritt A."/>
            <person name="Yoshinaga Y."/>
            <person name="Zwiers L.-H."/>
            <person name="Turgeon B."/>
            <person name="Goodwin S."/>
            <person name="Spatafora J."/>
            <person name="Crous P."/>
            <person name="Grigoriev I."/>
        </authorList>
    </citation>
    <scope>NUCLEOTIDE SEQUENCE</scope>
    <source>
        <strain evidence="2">Tuck. ex Michener</strain>
    </source>
</reference>
<feature type="transmembrane region" description="Helical" evidence="1">
    <location>
        <begin position="195"/>
        <end position="217"/>
    </location>
</feature>
<dbReference type="GO" id="GO:0000750">
    <property type="term" value="P:pheromone-dependent signal transduction involved in conjugation with cellular fusion"/>
    <property type="evidence" value="ECO:0007669"/>
    <property type="project" value="TreeGrafter"/>
</dbReference>
<evidence type="ECO:0000313" key="3">
    <source>
        <dbReference type="Proteomes" id="UP000800092"/>
    </source>
</evidence>
<proteinExistence type="predicted"/>
<dbReference type="Gene3D" id="1.10.287.920">
    <property type="entry name" value="Pheromone alpha factor receptor"/>
    <property type="match status" value="1"/>
</dbReference>
<dbReference type="GO" id="GO:0004932">
    <property type="term" value="F:mating-type factor pheromone receptor activity"/>
    <property type="evidence" value="ECO:0007669"/>
    <property type="project" value="InterPro"/>
</dbReference>
<keyword evidence="1" id="KW-0812">Transmembrane</keyword>